<dbReference type="EMBL" id="QXED01000001">
    <property type="protein sequence ID" value="RIV26823.1"/>
    <property type="molecule type" value="Genomic_DNA"/>
</dbReference>
<evidence type="ECO:0000313" key="4">
    <source>
        <dbReference type="Proteomes" id="UP000283523"/>
    </source>
</evidence>
<keyword evidence="4" id="KW-1185">Reference proteome</keyword>
<reference evidence="3 4" key="1">
    <citation type="submission" date="2018-08" db="EMBL/GenBank/DDBJ databases">
        <title>Fibrisoma montanum sp. nov., isolated from Danxia mountain soil.</title>
        <authorList>
            <person name="Huang Y."/>
        </authorList>
    </citation>
    <scope>NUCLEOTIDE SEQUENCE [LARGE SCALE GENOMIC DNA]</scope>
    <source>
        <strain evidence="3 4">HYT19</strain>
    </source>
</reference>
<protein>
    <submittedName>
        <fullName evidence="3">DUF4397 domain-containing protein</fullName>
    </submittedName>
</protein>
<accession>A0A418MHH8</accession>
<comment type="caution">
    <text evidence="3">The sequence shown here is derived from an EMBL/GenBank/DDBJ whole genome shotgun (WGS) entry which is preliminary data.</text>
</comment>
<sequence length="275" mass="28791">MKYTWNQLSAVVAAAFLSTALFTACQDTDYPDPQPATGPSTNQARFLFVNAAPGVPALNFFIENNQVGQALQFGQSASAYAPAQAGSIQLRARAASGQLGGVLGSNDIVFRAGATNQNNFSANANTSYTVFVTDTLNRPRPTTANATNLGGPQFVVVTDTLTAPDANTARVRVFNFAPDVSPVSVRLLNPTTNQGAATFPNRAYSNVSATNLRYTNIPAGTYTVQVYTQASVPSAPTTPASTTANVTLAGGKIYTIYAAGLLRNRSLSVGTVLHN</sequence>
<dbReference type="Pfam" id="PF14344">
    <property type="entry name" value="DUF4397"/>
    <property type="match status" value="1"/>
</dbReference>
<evidence type="ECO:0000256" key="1">
    <source>
        <dbReference type="SAM" id="SignalP"/>
    </source>
</evidence>
<dbReference type="RefSeq" id="WP_119665680.1">
    <property type="nucleotide sequence ID" value="NZ_QXED01000001.1"/>
</dbReference>
<dbReference type="PROSITE" id="PS51257">
    <property type="entry name" value="PROKAR_LIPOPROTEIN"/>
    <property type="match status" value="1"/>
</dbReference>
<feature type="domain" description="DUF4397" evidence="2">
    <location>
        <begin position="48"/>
        <end position="185"/>
    </location>
</feature>
<dbReference type="OrthoDB" id="9792011at2"/>
<name>A0A418MHH8_9BACT</name>
<gene>
    <name evidence="3" type="ORF">DYU11_00425</name>
</gene>
<dbReference type="Proteomes" id="UP000283523">
    <property type="component" value="Unassembled WGS sequence"/>
</dbReference>
<keyword evidence="1" id="KW-0732">Signal</keyword>
<organism evidence="3 4">
    <name type="scientific">Fibrisoma montanum</name>
    <dbReference type="NCBI Taxonomy" id="2305895"/>
    <lineage>
        <taxon>Bacteria</taxon>
        <taxon>Pseudomonadati</taxon>
        <taxon>Bacteroidota</taxon>
        <taxon>Cytophagia</taxon>
        <taxon>Cytophagales</taxon>
        <taxon>Spirosomataceae</taxon>
        <taxon>Fibrisoma</taxon>
    </lineage>
</organism>
<dbReference type="AlphaFoldDB" id="A0A418MHH8"/>
<proteinExistence type="predicted"/>
<feature type="chain" id="PRO_5019191555" evidence="1">
    <location>
        <begin position="24"/>
        <end position="275"/>
    </location>
</feature>
<feature type="signal peptide" evidence="1">
    <location>
        <begin position="1"/>
        <end position="23"/>
    </location>
</feature>
<evidence type="ECO:0000259" key="2">
    <source>
        <dbReference type="Pfam" id="PF14344"/>
    </source>
</evidence>
<evidence type="ECO:0000313" key="3">
    <source>
        <dbReference type="EMBL" id="RIV26823.1"/>
    </source>
</evidence>
<dbReference type="InterPro" id="IPR025510">
    <property type="entry name" value="DUF4397"/>
</dbReference>